<comment type="caution">
    <text evidence="1">The sequence shown here is derived from an EMBL/GenBank/DDBJ whole genome shotgun (WGS) entry which is preliminary data.</text>
</comment>
<evidence type="ECO:0000313" key="1">
    <source>
        <dbReference type="EMBL" id="PPQ80649.1"/>
    </source>
</evidence>
<dbReference type="EMBL" id="NHYE01004936">
    <property type="protein sequence ID" value="PPQ80649.1"/>
    <property type="molecule type" value="Genomic_DNA"/>
</dbReference>
<sequence length="656" mass="74294">MVEFQQNGLRSSLTDMAAIELCEHESSPEHAEDMALSNDNTSNISSKQNLAFKARSASSPCDPSQVQLSRSIPRNILTFRTITTMLERIRQIRKKSSSSSSLWSDLSSDVGPQERNESELYNALAKLIVTNDDAVSLTARRFAHKIEILAFIQDDSAQTERHDGIKIPADLDDADEIKLLQYLYEHRFQDGPTLATSTRLWILNKLLSLDSDSGVYQYLLHYVIATFHRKISARFELGTTFMSYIKALKSVKDFQFQHHRPRGATNFGIQNERQFLEHAASLPFAEELKVKFPNIFVQADLAERNEAFQLYNKNTCKEFHGLLLELLDRLICLLQCVGDSTIRGSTSRKEDGKQADDTLWTVLLLGVMLYELTEGIALKTHLRSISPVLSEQHRINTHTLLLTPKEKQAPAAKESAAIQLLPVGITIARESQEDKTMWESYMNWLKAIVAEFDAANIVASYIAGQQLSHRNFFFHIIVSPPVDKALLPWRELFANTSIFPQKRRHYTGATPDQIVQFLDAGVRSNCRDSSRWAEDVRESWAAGDLDRTIEGLQDLKSSTLPNCPEFASYILCLFKKGTIDSASENFDISDDLDSLCGIAKFFIFLKDLDEQVFDFTGTLHPEASLASLLEHFKDSAPEVMVMYTHIRHRILIHPNS</sequence>
<protein>
    <submittedName>
        <fullName evidence="1">Uncharacterized protein</fullName>
    </submittedName>
</protein>
<keyword evidence="2" id="KW-1185">Reference proteome</keyword>
<dbReference type="AlphaFoldDB" id="A0A409WQ76"/>
<organism evidence="1 2">
    <name type="scientific">Gymnopilus dilepis</name>
    <dbReference type="NCBI Taxonomy" id="231916"/>
    <lineage>
        <taxon>Eukaryota</taxon>
        <taxon>Fungi</taxon>
        <taxon>Dikarya</taxon>
        <taxon>Basidiomycota</taxon>
        <taxon>Agaricomycotina</taxon>
        <taxon>Agaricomycetes</taxon>
        <taxon>Agaricomycetidae</taxon>
        <taxon>Agaricales</taxon>
        <taxon>Agaricineae</taxon>
        <taxon>Hymenogastraceae</taxon>
        <taxon>Gymnopilus</taxon>
    </lineage>
</organism>
<name>A0A409WQ76_9AGAR</name>
<accession>A0A409WQ76</accession>
<evidence type="ECO:0000313" key="2">
    <source>
        <dbReference type="Proteomes" id="UP000284706"/>
    </source>
</evidence>
<dbReference type="InParanoid" id="A0A409WQ76"/>
<reference evidence="1 2" key="1">
    <citation type="journal article" date="2018" name="Evol. Lett.">
        <title>Horizontal gene cluster transfer increased hallucinogenic mushroom diversity.</title>
        <authorList>
            <person name="Reynolds H.T."/>
            <person name="Vijayakumar V."/>
            <person name="Gluck-Thaler E."/>
            <person name="Korotkin H.B."/>
            <person name="Matheny P.B."/>
            <person name="Slot J.C."/>
        </authorList>
    </citation>
    <scope>NUCLEOTIDE SEQUENCE [LARGE SCALE GENOMIC DNA]</scope>
    <source>
        <strain evidence="1 2">SRW20</strain>
    </source>
</reference>
<dbReference type="OrthoDB" id="3070940at2759"/>
<gene>
    <name evidence="1" type="ORF">CVT26_007103</name>
</gene>
<proteinExistence type="predicted"/>
<dbReference type="Proteomes" id="UP000284706">
    <property type="component" value="Unassembled WGS sequence"/>
</dbReference>